<reference evidence="2" key="1">
    <citation type="submission" date="2022-03" db="EMBL/GenBank/DDBJ databases">
        <authorList>
            <person name="Martin C."/>
        </authorList>
    </citation>
    <scope>NUCLEOTIDE SEQUENCE</scope>
</reference>
<dbReference type="EMBL" id="CAIIXF020000010">
    <property type="protein sequence ID" value="CAH1795838.1"/>
    <property type="molecule type" value="Genomic_DNA"/>
</dbReference>
<protein>
    <submittedName>
        <fullName evidence="2">Uncharacterized protein</fullName>
    </submittedName>
</protein>
<feature type="compositionally biased region" description="Low complexity" evidence="1">
    <location>
        <begin position="58"/>
        <end position="78"/>
    </location>
</feature>
<sequence>MTISITQSSSDSHVSKCSKLVDTAPVKHNATFNNEINNEIECNEMDNDNEIENRNEMSDSINMTSNDNNSNNDAATNENNDELLREFANMMPQVINRLSDDGSLTTTRQFFHLITTDAFPLDNIAYRCFLDVV</sequence>
<feature type="region of interest" description="Disordered" evidence="1">
    <location>
        <begin position="45"/>
        <end position="78"/>
    </location>
</feature>
<accession>A0A8S4PW74</accession>
<dbReference type="AlphaFoldDB" id="A0A8S4PW74"/>
<dbReference type="Proteomes" id="UP000749559">
    <property type="component" value="Unassembled WGS sequence"/>
</dbReference>
<evidence type="ECO:0000313" key="2">
    <source>
        <dbReference type="EMBL" id="CAH1795838.1"/>
    </source>
</evidence>
<name>A0A8S4PW74_OWEFU</name>
<evidence type="ECO:0000256" key="1">
    <source>
        <dbReference type="SAM" id="MobiDB-lite"/>
    </source>
</evidence>
<dbReference type="OrthoDB" id="6117194at2759"/>
<gene>
    <name evidence="2" type="ORF">OFUS_LOCUS20318</name>
</gene>
<evidence type="ECO:0000313" key="3">
    <source>
        <dbReference type="Proteomes" id="UP000749559"/>
    </source>
</evidence>
<organism evidence="2 3">
    <name type="scientific">Owenia fusiformis</name>
    <name type="common">Polychaete worm</name>
    <dbReference type="NCBI Taxonomy" id="6347"/>
    <lineage>
        <taxon>Eukaryota</taxon>
        <taxon>Metazoa</taxon>
        <taxon>Spiralia</taxon>
        <taxon>Lophotrochozoa</taxon>
        <taxon>Annelida</taxon>
        <taxon>Polychaeta</taxon>
        <taxon>Sedentaria</taxon>
        <taxon>Canalipalpata</taxon>
        <taxon>Sabellida</taxon>
        <taxon>Oweniida</taxon>
        <taxon>Oweniidae</taxon>
        <taxon>Owenia</taxon>
    </lineage>
</organism>
<comment type="caution">
    <text evidence="2">The sequence shown here is derived from an EMBL/GenBank/DDBJ whole genome shotgun (WGS) entry which is preliminary data.</text>
</comment>
<keyword evidence="3" id="KW-1185">Reference proteome</keyword>
<proteinExistence type="predicted"/>